<dbReference type="Proteomes" id="UP000198740">
    <property type="component" value="Unassembled WGS sequence"/>
</dbReference>
<name>A0A1H1IIM7_9PSED</name>
<reference evidence="1 3" key="1">
    <citation type="submission" date="2016-10" db="EMBL/GenBank/DDBJ databases">
        <authorList>
            <person name="Varghese N."/>
            <person name="Submissions S."/>
        </authorList>
    </citation>
    <scope>NUCLEOTIDE SEQUENCE [LARGE SCALE GENOMIC DNA]</scope>
    <source>
        <strain evidence="1 3">BS2976</strain>
    </source>
</reference>
<dbReference type="EMBL" id="VFES01000012">
    <property type="protein sequence ID" value="TWR64307.1"/>
    <property type="molecule type" value="Genomic_DNA"/>
</dbReference>
<reference evidence="2 4" key="2">
    <citation type="submission" date="2019-06" db="EMBL/GenBank/DDBJ databases">
        <title>Pseudomonas bimorpha sp. nov. isolated from bovine raw milk and skim milk concentrate.</title>
        <authorList>
            <person name="Hofmann K."/>
            <person name="Huptas C."/>
            <person name="Doll E."/>
            <person name="Scherer S."/>
            <person name="Wenning M."/>
        </authorList>
    </citation>
    <scope>NUCLEOTIDE SEQUENCE [LARGE SCALE GENOMIC DNA]</scope>
    <source>
        <strain evidence="2 4">DSM 17515</strain>
    </source>
</reference>
<evidence type="ECO:0000313" key="2">
    <source>
        <dbReference type="EMBL" id="TWR64307.1"/>
    </source>
</evidence>
<proteinExistence type="predicted"/>
<protein>
    <submittedName>
        <fullName evidence="2">ImmA/IrrE family metallo-endopeptidase</fullName>
    </submittedName>
</protein>
<dbReference type="OrthoDB" id="9794834at2"/>
<accession>A0A1H1IIM7</accession>
<evidence type="ECO:0000313" key="1">
    <source>
        <dbReference type="EMBL" id="SDR37429.1"/>
    </source>
</evidence>
<evidence type="ECO:0000313" key="4">
    <source>
        <dbReference type="Proteomes" id="UP000317267"/>
    </source>
</evidence>
<dbReference type="EMBL" id="FNKM01000002">
    <property type="protein sequence ID" value="SDR37429.1"/>
    <property type="molecule type" value="Genomic_DNA"/>
</dbReference>
<comment type="caution">
    <text evidence="2">The sequence shown here is derived from an EMBL/GenBank/DDBJ whole genome shotgun (WGS) entry which is preliminary data.</text>
</comment>
<organism evidence="2 4">
    <name type="scientific">Pseudomonas grimontii</name>
    <dbReference type="NCBI Taxonomy" id="129847"/>
    <lineage>
        <taxon>Bacteria</taxon>
        <taxon>Pseudomonadati</taxon>
        <taxon>Pseudomonadota</taxon>
        <taxon>Gammaproteobacteria</taxon>
        <taxon>Pseudomonadales</taxon>
        <taxon>Pseudomonadaceae</taxon>
        <taxon>Pseudomonas</taxon>
    </lineage>
</organism>
<sequence length="237" mass="26891">MKKQAGKSKKKKKKLISPAIAIPFVESELIENASYKCVRFKDERVCLDEVFKKLDPELGLKLIYSEAPSTEIGSIDFSNLTLTVFTLGKSIGVQRFALACLIGHVVMGHGSYMKSAVCHEQHTDVILKPRVSVGGSADIEWQARFFACCLLMPRQMFNGYFIHLQEELNFKNRGHGPIYLDNQPCNQLLYSEIVNEMRIFFGAPKFLVESRIRSLNLLVDARRPVRVTEAAINQLFF</sequence>
<dbReference type="RefSeq" id="WP_090407699.1">
    <property type="nucleotide sequence ID" value="NZ_FNKM01000002.1"/>
</dbReference>
<dbReference type="Proteomes" id="UP000317267">
    <property type="component" value="Unassembled WGS sequence"/>
</dbReference>
<keyword evidence="3" id="KW-1185">Reference proteome</keyword>
<evidence type="ECO:0000313" key="3">
    <source>
        <dbReference type="Proteomes" id="UP000198740"/>
    </source>
</evidence>
<dbReference type="AlphaFoldDB" id="A0A1H1IIM7"/>
<gene>
    <name evidence="2" type="ORF">FIV39_19160</name>
    <name evidence="1" type="ORF">SAMN04490186_5749</name>
</gene>